<dbReference type="GO" id="GO:0005829">
    <property type="term" value="C:cytosol"/>
    <property type="evidence" value="ECO:0007669"/>
    <property type="project" value="TreeGrafter"/>
</dbReference>
<dbReference type="SUPFAM" id="SSF53613">
    <property type="entry name" value="Ribokinase-like"/>
    <property type="match status" value="1"/>
</dbReference>
<dbReference type="PANTHER" id="PTHR46969">
    <property type="entry name" value="BIFUNCTIONAL PROTEIN HLDE"/>
    <property type="match status" value="1"/>
</dbReference>
<evidence type="ECO:0000313" key="2">
    <source>
        <dbReference type="EMBL" id="GAI49478.1"/>
    </source>
</evidence>
<evidence type="ECO:0000259" key="1">
    <source>
        <dbReference type="Pfam" id="PF00294"/>
    </source>
</evidence>
<protein>
    <recommendedName>
        <fullName evidence="1">Carbohydrate kinase PfkB domain-containing protein</fullName>
    </recommendedName>
</protein>
<accession>X1P0U0</accession>
<dbReference type="EMBL" id="BARV01034679">
    <property type="protein sequence ID" value="GAI49478.1"/>
    <property type="molecule type" value="Genomic_DNA"/>
</dbReference>
<organism evidence="2">
    <name type="scientific">marine sediment metagenome</name>
    <dbReference type="NCBI Taxonomy" id="412755"/>
    <lineage>
        <taxon>unclassified sequences</taxon>
        <taxon>metagenomes</taxon>
        <taxon>ecological metagenomes</taxon>
    </lineage>
</organism>
<dbReference type="AlphaFoldDB" id="X1P0U0"/>
<dbReference type="PANTHER" id="PTHR46969:SF1">
    <property type="entry name" value="BIFUNCTIONAL PROTEIN HLDE"/>
    <property type="match status" value="1"/>
</dbReference>
<feature type="domain" description="Carbohydrate kinase PfkB" evidence="1">
    <location>
        <begin position="17"/>
        <end position="173"/>
    </location>
</feature>
<reference evidence="2" key="1">
    <citation type="journal article" date="2014" name="Front. Microbiol.">
        <title>High frequency of phylogenetically diverse reductive dehalogenase-homologous genes in deep subseafloor sedimentary metagenomes.</title>
        <authorList>
            <person name="Kawai M."/>
            <person name="Futagami T."/>
            <person name="Toyoda A."/>
            <person name="Takaki Y."/>
            <person name="Nishi S."/>
            <person name="Hori S."/>
            <person name="Arai W."/>
            <person name="Tsubouchi T."/>
            <person name="Morono Y."/>
            <person name="Uchiyama I."/>
            <person name="Ito T."/>
            <person name="Fujiyama A."/>
            <person name="Inagaki F."/>
            <person name="Takami H."/>
        </authorList>
    </citation>
    <scope>NUCLEOTIDE SEQUENCE</scope>
    <source>
        <strain evidence="2">Expedition CK06-06</strain>
    </source>
</reference>
<name>X1P0U0_9ZZZZ</name>
<gene>
    <name evidence="2" type="ORF">S06H3_54250</name>
</gene>
<dbReference type="InterPro" id="IPR011611">
    <property type="entry name" value="PfkB_dom"/>
</dbReference>
<proteinExistence type="predicted"/>
<dbReference type="InterPro" id="IPR029056">
    <property type="entry name" value="Ribokinase-like"/>
</dbReference>
<dbReference type="GO" id="GO:0033786">
    <property type="term" value="F:heptose-1-phosphate adenylyltransferase activity"/>
    <property type="evidence" value="ECO:0007669"/>
    <property type="project" value="TreeGrafter"/>
</dbReference>
<dbReference type="GO" id="GO:0033785">
    <property type="term" value="F:heptose 7-phosphate kinase activity"/>
    <property type="evidence" value="ECO:0007669"/>
    <property type="project" value="TreeGrafter"/>
</dbReference>
<dbReference type="Pfam" id="PF00294">
    <property type="entry name" value="PfkB"/>
    <property type="match status" value="1"/>
</dbReference>
<dbReference type="Gene3D" id="3.40.1190.20">
    <property type="match status" value="1"/>
</dbReference>
<comment type="caution">
    <text evidence="2">The sequence shown here is derived from an EMBL/GenBank/DDBJ whole genome shotgun (WGS) entry which is preliminary data.</text>
</comment>
<sequence>MLDEFIWGEATRISPEAPVPIVKVKSRTFVPGGAGNVVNNIHHLGGQAFPCGVVSIDSEGSGSILRNILWVIIGKNSDGVITVDDRPTIRKTRVCVDHQQIIRIDEEDIKPLNSGVIERMLCFIETTIPLVDVILIEDYGKGVICPEILSKVSELAKEHNKIVTIDPKEDNFSLYKKCYPDSA</sequence>